<dbReference type="AlphaFoldDB" id="A0A0V8JSI6"/>
<dbReference type="CDD" id="cd14014">
    <property type="entry name" value="STKc_PknB_like"/>
    <property type="match status" value="1"/>
</dbReference>
<gene>
    <name evidence="6" type="ORF">AS180_00260</name>
</gene>
<reference evidence="6 7" key="1">
    <citation type="submission" date="2015-11" db="EMBL/GenBank/DDBJ databases">
        <title>Bacillus caseinolyticus sp nov.</title>
        <authorList>
            <person name="Dastager S.G."/>
            <person name="Mawlankar R."/>
        </authorList>
    </citation>
    <scope>NUCLEOTIDE SEQUENCE [LARGE SCALE GENOMIC DNA]</scope>
    <source>
        <strain evidence="6 7">SGD-V-76</strain>
    </source>
</reference>
<dbReference type="GO" id="GO:0042594">
    <property type="term" value="P:response to starvation"/>
    <property type="evidence" value="ECO:0007669"/>
    <property type="project" value="TreeGrafter"/>
</dbReference>
<evidence type="ECO:0000256" key="2">
    <source>
        <dbReference type="ARBA" id="ARBA00022741"/>
    </source>
</evidence>
<feature type="domain" description="Protein kinase" evidence="5">
    <location>
        <begin position="23"/>
        <end position="299"/>
    </location>
</feature>
<dbReference type="GO" id="GO:0005829">
    <property type="term" value="C:cytosol"/>
    <property type="evidence" value="ECO:0007669"/>
    <property type="project" value="TreeGrafter"/>
</dbReference>
<dbReference type="InterPro" id="IPR000719">
    <property type="entry name" value="Prot_kinase_dom"/>
</dbReference>
<name>A0A0V8JSI6_9BACI</name>
<dbReference type="EMBL" id="LNQP01000001">
    <property type="protein sequence ID" value="KSU89837.1"/>
    <property type="molecule type" value="Genomic_DNA"/>
</dbReference>
<proteinExistence type="predicted"/>
<dbReference type="SUPFAM" id="SSF56112">
    <property type="entry name" value="Protein kinase-like (PK-like)"/>
    <property type="match status" value="1"/>
</dbReference>
<sequence>MQAPILSVSDVYEIMESHSQNIIEDIEFLSTGGQKIVFKCKIDKVPYTLKFLEIESKETEGTTDENDTGIESEVLARASREIDIMNQCDTPTLVKLGPIGLNIVSFDEKKLLMFSEEYIDGEDLHTILLNRKLSEKEALNLAINISDAIDHLWNIGMVHRDIKPKNIMQNKNGDFILLDTGIAFDTQGKALTQASLIIGTAIYMSPEQITNVKINIDFRSDLFLLGIVLYQALTGSHPFYKQGVNTMQIIANIMEAQFTPIENLRSGINKRFSRIITRLLSRHPHMRFKSCENLIDMLTKLKEEI</sequence>
<keyword evidence="3" id="KW-0418">Kinase</keyword>
<dbReference type="InterPro" id="IPR011009">
    <property type="entry name" value="Kinase-like_dom_sf"/>
</dbReference>
<dbReference type="GO" id="GO:0005524">
    <property type="term" value="F:ATP binding"/>
    <property type="evidence" value="ECO:0007669"/>
    <property type="project" value="UniProtKB-KW"/>
</dbReference>
<evidence type="ECO:0000313" key="7">
    <source>
        <dbReference type="Proteomes" id="UP000053681"/>
    </source>
</evidence>
<organism evidence="6 7">
    <name type="scientific">Priestia veravalensis</name>
    <dbReference type="NCBI Taxonomy" id="1414648"/>
    <lineage>
        <taxon>Bacteria</taxon>
        <taxon>Bacillati</taxon>
        <taxon>Bacillota</taxon>
        <taxon>Bacilli</taxon>
        <taxon>Bacillales</taxon>
        <taxon>Bacillaceae</taxon>
        <taxon>Priestia</taxon>
    </lineage>
</organism>
<dbReference type="Gene3D" id="1.10.510.10">
    <property type="entry name" value="Transferase(Phosphotransferase) domain 1"/>
    <property type="match status" value="1"/>
</dbReference>
<comment type="caution">
    <text evidence="6">The sequence shown here is derived from an EMBL/GenBank/DDBJ whole genome shotgun (WGS) entry which is preliminary data.</text>
</comment>
<dbReference type="PANTHER" id="PTHR24348:SF22">
    <property type="entry name" value="NON-SPECIFIC SERINE_THREONINE PROTEIN KINASE"/>
    <property type="match status" value="1"/>
</dbReference>
<keyword evidence="4" id="KW-0067">ATP-binding</keyword>
<dbReference type="SMART" id="SM00220">
    <property type="entry name" value="S_TKc"/>
    <property type="match status" value="1"/>
</dbReference>
<dbReference type="GO" id="GO:0004674">
    <property type="term" value="F:protein serine/threonine kinase activity"/>
    <property type="evidence" value="ECO:0007669"/>
    <property type="project" value="InterPro"/>
</dbReference>
<evidence type="ECO:0000313" key="6">
    <source>
        <dbReference type="EMBL" id="KSU89837.1"/>
    </source>
</evidence>
<dbReference type="PROSITE" id="PS50011">
    <property type="entry name" value="PROTEIN_KINASE_DOM"/>
    <property type="match status" value="1"/>
</dbReference>
<dbReference type="PANTHER" id="PTHR24348">
    <property type="entry name" value="SERINE/THREONINE-PROTEIN KINASE UNC-51-RELATED"/>
    <property type="match status" value="1"/>
</dbReference>
<keyword evidence="2" id="KW-0547">Nucleotide-binding</keyword>
<dbReference type="InterPro" id="IPR045269">
    <property type="entry name" value="Atg1-like"/>
</dbReference>
<evidence type="ECO:0000259" key="5">
    <source>
        <dbReference type="PROSITE" id="PS50011"/>
    </source>
</evidence>
<dbReference type="Pfam" id="PF00069">
    <property type="entry name" value="Pkinase"/>
    <property type="match status" value="1"/>
</dbReference>
<evidence type="ECO:0000256" key="4">
    <source>
        <dbReference type="ARBA" id="ARBA00022840"/>
    </source>
</evidence>
<keyword evidence="1" id="KW-0808">Transferase</keyword>
<evidence type="ECO:0000256" key="1">
    <source>
        <dbReference type="ARBA" id="ARBA00022679"/>
    </source>
</evidence>
<evidence type="ECO:0000256" key="3">
    <source>
        <dbReference type="ARBA" id="ARBA00022777"/>
    </source>
</evidence>
<dbReference type="RefSeq" id="WP_062686182.1">
    <property type="nucleotide sequence ID" value="NZ_KQ758627.1"/>
</dbReference>
<protein>
    <recommendedName>
        <fullName evidence="5">Protein kinase domain-containing protein</fullName>
    </recommendedName>
</protein>
<dbReference type="Proteomes" id="UP000053681">
    <property type="component" value="Unassembled WGS sequence"/>
</dbReference>
<dbReference type="GO" id="GO:0005776">
    <property type="term" value="C:autophagosome"/>
    <property type="evidence" value="ECO:0007669"/>
    <property type="project" value="TreeGrafter"/>
</dbReference>
<dbReference type="GO" id="GO:0034045">
    <property type="term" value="C:phagophore assembly site membrane"/>
    <property type="evidence" value="ECO:0007669"/>
    <property type="project" value="TreeGrafter"/>
</dbReference>
<keyword evidence="7" id="KW-1185">Reference proteome</keyword>
<accession>A0A0V8JSI6</accession>